<feature type="compositionally biased region" description="Low complexity" evidence="1">
    <location>
        <begin position="241"/>
        <end position="267"/>
    </location>
</feature>
<proteinExistence type="predicted"/>
<feature type="region of interest" description="Disordered" evidence="1">
    <location>
        <begin position="176"/>
        <end position="273"/>
    </location>
</feature>
<name>A0A1S2Z796_CICAR</name>
<dbReference type="Pfam" id="PF03732">
    <property type="entry name" value="Retrotrans_gag"/>
    <property type="match status" value="1"/>
</dbReference>
<dbReference type="eggNOG" id="KOG0017">
    <property type="taxonomic scope" value="Eukaryota"/>
</dbReference>
<dbReference type="RefSeq" id="XP_004516300.1">
    <property type="nucleotide sequence ID" value="XM_004516243.1"/>
</dbReference>
<evidence type="ECO:0000313" key="4">
    <source>
        <dbReference type="RefSeq" id="XP_004516300.1"/>
    </source>
</evidence>
<evidence type="ECO:0000256" key="1">
    <source>
        <dbReference type="SAM" id="MobiDB-lite"/>
    </source>
</evidence>
<feature type="domain" description="Retrotransposon gag" evidence="2">
    <location>
        <begin position="45"/>
        <end position="133"/>
    </location>
</feature>
<evidence type="ECO:0000313" key="3">
    <source>
        <dbReference type="Proteomes" id="UP000087171"/>
    </source>
</evidence>
<dbReference type="InterPro" id="IPR005162">
    <property type="entry name" value="Retrotrans_gag_dom"/>
</dbReference>
<dbReference type="OrthoDB" id="1432951at2759"/>
<accession>A0A1S2Z796</accession>
<evidence type="ECO:0000259" key="2">
    <source>
        <dbReference type="Pfam" id="PF03732"/>
    </source>
</evidence>
<dbReference type="KEGG" id="cam:101506622"/>
<feature type="compositionally biased region" description="Polar residues" evidence="1">
    <location>
        <begin position="201"/>
        <end position="215"/>
    </location>
</feature>
<dbReference type="PaxDb" id="3827-XP_004516300.1"/>
<dbReference type="AlphaFoldDB" id="A0A1S2Z796"/>
<protein>
    <submittedName>
        <fullName evidence="4">Uncharacterized protein LOC101506622</fullName>
    </submittedName>
</protein>
<gene>
    <name evidence="4" type="primary">LOC101506622</name>
</gene>
<keyword evidence="3" id="KW-1185">Reference proteome</keyword>
<organism evidence="3 4">
    <name type="scientific">Cicer arietinum</name>
    <name type="common">Chickpea</name>
    <name type="synonym">Garbanzo</name>
    <dbReference type="NCBI Taxonomy" id="3827"/>
    <lineage>
        <taxon>Eukaryota</taxon>
        <taxon>Viridiplantae</taxon>
        <taxon>Streptophyta</taxon>
        <taxon>Embryophyta</taxon>
        <taxon>Tracheophyta</taxon>
        <taxon>Spermatophyta</taxon>
        <taxon>Magnoliopsida</taxon>
        <taxon>eudicotyledons</taxon>
        <taxon>Gunneridae</taxon>
        <taxon>Pentapetalae</taxon>
        <taxon>rosids</taxon>
        <taxon>fabids</taxon>
        <taxon>Fabales</taxon>
        <taxon>Fabaceae</taxon>
        <taxon>Papilionoideae</taxon>
        <taxon>50 kb inversion clade</taxon>
        <taxon>NPAAA clade</taxon>
        <taxon>Hologalegina</taxon>
        <taxon>IRL clade</taxon>
        <taxon>Cicereae</taxon>
        <taxon>Cicer</taxon>
    </lineage>
</organism>
<dbReference type="Proteomes" id="UP000087171">
    <property type="component" value="Unplaced"/>
</dbReference>
<dbReference type="GeneID" id="101506622"/>
<reference evidence="4" key="1">
    <citation type="submission" date="2025-08" db="UniProtKB">
        <authorList>
            <consortium name="RefSeq"/>
        </authorList>
    </citation>
    <scope>IDENTIFICATION</scope>
    <source>
        <tissue evidence="4">Etiolated seedlings</tissue>
    </source>
</reference>
<sequence>MKILDLCDVFEGHYNPNGAYKWLQEVEKFFKGVACPEGQKVHLGTFMLTEEVEHWWNNAHQRLDNARAAITWVVFKNMFLVKYFPGDIRNRKEMEFVKLEQGNMSVTKYATKFEELSRYYPLYVGEAGEKSKCIMFEMGVRPEIKKHIGMKEICDFPTLVNKRRIYDEDSRAEKAHYRNTGTMKDKRPMHHNREKPYSFPPSKSGSRLNYQQYSLSAGKGNSSGNGKGNGNSYTYGRDRGNPNGRGVSNGNSNNRSQVSSNNNGNNGDPPTPI</sequence>